<dbReference type="Proteomes" id="UP000676386">
    <property type="component" value="Unassembled WGS sequence"/>
</dbReference>
<proteinExistence type="predicted"/>
<dbReference type="Gene3D" id="3.40.1360.10">
    <property type="match status" value="1"/>
</dbReference>
<comment type="caution">
    <text evidence="2">The sequence shown here is derived from an EMBL/GenBank/DDBJ whole genome shotgun (WGS) entry which is preliminary data.</text>
</comment>
<dbReference type="Gene3D" id="3.90.580.10">
    <property type="entry name" value="Zinc finger, CHC2-type domain"/>
    <property type="match status" value="1"/>
</dbReference>
<dbReference type="SUPFAM" id="SSF57783">
    <property type="entry name" value="Zinc beta-ribbon"/>
    <property type="match status" value="1"/>
</dbReference>
<reference evidence="2 3" key="1">
    <citation type="submission" date="2021-04" db="EMBL/GenBank/DDBJ databases">
        <title>Chitinophaga sp. nov., isolated from the rhizosphere soil.</title>
        <authorList>
            <person name="He S."/>
        </authorList>
    </citation>
    <scope>NUCLEOTIDE SEQUENCE [LARGE SCALE GENOMIC DNA]</scope>
    <source>
        <strain evidence="2 3">2R12</strain>
    </source>
</reference>
<evidence type="ECO:0000313" key="2">
    <source>
        <dbReference type="EMBL" id="MBS0032473.1"/>
    </source>
</evidence>
<dbReference type="EMBL" id="JAGTXB010000043">
    <property type="protein sequence ID" value="MBS0032473.1"/>
    <property type="molecule type" value="Genomic_DNA"/>
</dbReference>
<evidence type="ECO:0000313" key="3">
    <source>
        <dbReference type="Proteomes" id="UP000676386"/>
    </source>
</evidence>
<dbReference type="Pfam" id="PF01807">
    <property type="entry name" value="Zn_ribbon_DnaG"/>
    <property type="match status" value="1"/>
</dbReference>
<sequence>MATNDFPIAEAKRTDMVDYLAFLGYQPQKVRGQDYWYLSPFREESTASFKVDRKLNLFYDFGIGQGGSIVDFGMLFHHCTIPEVLEKLQAFLSFHRPQVLSQLSPMGPAPQFSSEEKKIRVIGDAPIASPALLHYLEVRCIPVQLAQQFCREVRYSLYGKDYYAIGFKNDAGGYELRNPYFKGSSNPKATTFIDNGASEVSVYEGFFSFLSFLMIHQGKNLPETNYLVLNSLSFFKKCQELMEKHQVIHLYLDRDKAGISQTDQALALDKKYRDCSQIYGDYKDLNQFLIHSNPSQTVKYSQDSFKKLRRG</sequence>
<organism evidence="2 3">
    <name type="scientific">Chitinophaga hostae</name>
    <dbReference type="NCBI Taxonomy" id="2831022"/>
    <lineage>
        <taxon>Bacteria</taxon>
        <taxon>Pseudomonadati</taxon>
        <taxon>Bacteroidota</taxon>
        <taxon>Chitinophagia</taxon>
        <taxon>Chitinophagales</taxon>
        <taxon>Chitinophagaceae</taxon>
        <taxon>Chitinophaga</taxon>
    </lineage>
</organism>
<dbReference type="InterPro" id="IPR002694">
    <property type="entry name" value="Znf_CHC2"/>
</dbReference>
<dbReference type="SMART" id="SM00400">
    <property type="entry name" value="ZnF_CHCC"/>
    <property type="match status" value="1"/>
</dbReference>
<protein>
    <submittedName>
        <fullName evidence="2">Toprim domain-containing protein</fullName>
    </submittedName>
</protein>
<name>A0ABS5JBL8_9BACT</name>
<gene>
    <name evidence="2" type="ORF">KE626_34395</name>
</gene>
<evidence type="ECO:0000259" key="1">
    <source>
        <dbReference type="SMART" id="SM00400"/>
    </source>
</evidence>
<accession>A0ABS5JBL8</accession>
<keyword evidence="3" id="KW-1185">Reference proteome</keyword>
<dbReference type="Pfam" id="PF13155">
    <property type="entry name" value="Toprim_2"/>
    <property type="match status" value="1"/>
</dbReference>
<dbReference type="InterPro" id="IPR036977">
    <property type="entry name" value="DNA_primase_Znf_CHC2"/>
</dbReference>
<feature type="domain" description="Zinc finger CHC2-type" evidence="1">
    <location>
        <begin position="35"/>
        <end position="89"/>
    </location>
</feature>
<dbReference type="RefSeq" id="WP_211977683.1">
    <property type="nucleotide sequence ID" value="NZ_JAGTXB010000043.1"/>
</dbReference>